<dbReference type="Proteomes" id="UP001050691">
    <property type="component" value="Unassembled WGS sequence"/>
</dbReference>
<protein>
    <submittedName>
        <fullName evidence="1">Uncharacterized protein</fullName>
    </submittedName>
</protein>
<evidence type="ECO:0000313" key="2">
    <source>
        <dbReference type="Proteomes" id="UP001050691"/>
    </source>
</evidence>
<gene>
    <name evidence="1" type="ORF">Clacol_004035</name>
</gene>
<sequence>MSNREFTPSQQQFSIRQDTQDNIRLLLVGNAGENEYSSSLTDLPNSRCYQKKKKTTLANALGKFSNFPILHLDQVQWHADGKEIIEISKEEFAGIVEKFIQENPNWIIDGDYTEAIGPSTKISATNIIYCGNPTAPDVKKGGTTSSLSGKRVYSGGVGCVMMLSER</sequence>
<dbReference type="InterPro" id="IPR052922">
    <property type="entry name" value="Cytidylate_Kinase-2"/>
</dbReference>
<keyword evidence="2" id="KW-1185">Reference proteome</keyword>
<dbReference type="PANTHER" id="PTHR37816">
    <property type="entry name" value="YALI0E33011P"/>
    <property type="match status" value="1"/>
</dbReference>
<evidence type="ECO:0000313" key="1">
    <source>
        <dbReference type="EMBL" id="GJJ09811.1"/>
    </source>
</evidence>
<reference evidence="1" key="1">
    <citation type="submission" date="2021-10" db="EMBL/GenBank/DDBJ databases">
        <title>De novo Genome Assembly of Clathrus columnatus (Basidiomycota, Fungi) Using Illumina and Nanopore Sequence Data.</title>
        <authorList>
            <person name="Ogiso-Tanaka E."/>
            <person name="Itagaki H."/>
            <person name="Hosoya T."/>
            <person name="Hosaka K."/>
        </authorList>
    </citation>
    <scope>NUCLEOTIDE SEQUENCE</scope>
    <source>
        <strain evidence="1">MO-923</strain>
    </source>
</reference>
<proteinExistence type="predicted"/>
<dbReference type="AlphaFoldDB" id="A0AAV5A593"/>
<dbReference type="EMBL" id="BPWL01000004">
    <property type="protein sequence ID" value="GJJ09811.1"/>
    <property type="molecule type" value="Genomic_DNA"/>
</dbReference>
<accession>A0AAV5A593</accession>
<name>A0AAV5A593_9AGAM</name>
<dbReference type="PANTHER" id="PTHR37816:SF3">
    <property type="entry name" value="MODULATES DNA TOPOLOGY"/>
    <property type="match status" value="1"/>
</dbReference>
<organism evidence="1 2">
    <name type="scientific">Clathrus columnatus</name>
    <dbReference type="NCBI Taxonomy" id="1419009"/>
    <lineage>
        <taxon>Eukaryota</taxon>
        <taxon>Fungi</taxon>
        <taxon>Dikarya</taxon>
        <taxon>Basidiomycota</taxon>
        <taxon>Agaricomycotina</taxon>
        <taxon>Agaricomycetes</taxon>
        <taxon>Phallomycetidae</taxon>
        <taxon>Phallales</taxon>
        <taxon>Clathraceae</taxon>
        <taxon>Clathrus</taxon>
    </lineage>
</organism>
<comment type="caution">
    <text evidence="1">The sequence shown here is derived from an EMBL/GenBank/DDBJ whole genome shotgun (WGS) entry which is preliminary data.</text>
</comment>